<sequence length="310" mass="35903">MRKLVSLLLSIGILSGAFIGCGINNQKEISDNENSSNISNEEKNNKEEVKNDNNDKKESKDSENDTKDNKDKNEQRDKEDLNKENMKEERDPKLDESVIVNNGIIIIPKNLKMAKIMLNYNDGDPLEVNEIKDYREVENNEMLYGVIIGDNPLKLGSINGQWEYNTLVTKFDTIKYPNFFEVQDKEMPELEFGITLKSKDKQMEFSLGSYMNNMGNDAKEEFENLIETFKKEGKVINKNQEGNTFSFNVEKDGFMEYHYGYISVKGDDVNTFIYKYPVKYKDVFNKIIEESKKSFVPTKQFPKLSNNTNK</sequence>
<reference evidence="3" key="1">
    <citation type="journal article" date="2018" name="Genome Biol.">
        <title>SKESA: strategic k-mer extension for scrupulous assemblies.</title>
        <authorList>
            <person name="Souvorov A."/>
            <person name="Agarwala R."/>
            <person name="Lipman D.J."/>
        </authorList>
    </citation>
    <scope>NUCLEOTIDE SEQUENCE</scope>
    <source>
        <strain evidence="3">C25</strain>
    </source>
</reference>
<name>A0AAN5NBG9_CLOPF</name>
<keyword evidence="2" id="KW-0732">Signal</keyword>
<evidence type="ECO:0008006" key="5">
    <source>
        <dbReference type="Google" id="ProtNLM"/>
    </source>
</evidence>
<comment type="caution">
    <text evidence="3">The sequence shown here is derived from an EMBL/GenBank/DDBJ whole genome shotgun (WGS) entry which is preliminary data.</text>
</comment>
<feature type="region of interest" description="Disordered" evidence="1">
    <location>
        <begin position="28"/>
        <end position="91"/>
    </location>
</feature>
<reference evidence="3" key="2">
    <citation type="submission" date="2020-07" db="EMBL/GenBank/DDBJ databases">
        <authorList>
            <consortium name="NCBI Pathogen Detection Project"/>
        </authorList>
    </citation>
    <scope>NUCLEOTIDE SEQUENCE</scope>
    <source>
        <strain evidence="3">C25</strain>
    </source>
</reference>
<protein>
    <recommendedName>
        <fullName evidence="5">Lipoprotein</fullName>
    </recommendedName>
</protein>
<dbReference type="Proteomes" id="UP000855421">
    <property type="component" value="Unassembled WGS sequence"/>
</dbReference>
<dbReference type="PROSITE" id="PS51257">
    <property type="entry name" value="PROKAR_LIPOPROTEIN"/>
    <property type="match status" value="1"/>
</dbReference>
<organism evidence="3 4">
    <name type="scientific">Clostridium perfringens</name>
    <dbReference type="NCBI Taxonomy" id="1502"/>
    <lineage>
        <taxon>Bacteria</taxon>
        <taxon>Bacillati</taxon>
        <taxon>Bacillota</taxon>
        <taxon>Clostridia</taxon>
        <taxon>Eubacteriales</taxon>
        <taxon>Clostridiaceae</taxon>
        <taxon>Clostridium</taxon>
    </lineage>
</organism>
<evidence type="ECO:0000256" key="1">
    <source>
        <dbReference type="SAM" id="MobiDB-lite"/>
    </source>
</evidence>
<dbReference type="AlphaFoldDB" id="A0AAN5NBG9"/>
<evidence type="ECO:0000256" key="2">
    <source>
        <dbReference type="SAM" id="SignalP"/>
    </source>
</evidence>
<feature type="compositionally biased region" description="Basic and acidic residues" evidence="1">
    <location>
        <begin position="40"/>
        <end position="91"/>
    </location>
</feature>
<feature type="signal peptide" evidence="2">
    <location>
        <begin position="1"/>
        <end position="19"/>
    </location>
</feature>
<accession>A0AAN5NBG9</accession>
<gene>
    <name evidence="3" type="ORF">I9063_001463</name>
</gene>
<feature type="chain" id="PRO_5042988449" description="Lipoprotein" evidence="2">
    <location>
        <begin position="20"/>
        <end position="310"/>
    </location>
</feature>
<evidence type="ECO:0000313" key="4">
    <source>
        <dbReference type="Proteomes" id="UP000855421"/>
    </source>
</evidence>
<proteinExistence type="predicted"/>
<dbReference type="EMBL" id="DACTBT010000006">
    <property type="protein sequence ID" value="HAT4298107.1"/>
    <property type="molecule type" value="Genomic_DNA"/>
</dbReference>
<evidence type="ECO:0000313" key="3">
    <source>
        <dbReference type="EMBL" id="HAT4298107.1"/>
    </source>
</evidence>